<organism evidence="1 2">
    <name type="scientific">Thelohanellus kitauei</name>
    <name type="common">Myxosporean</name>
    <dbReference type="NCBI Taxonomy" id="669202"/>
    <lineage>
        <taxon>Eukaryota</taxon>
        <taxon>Metazoa</taxon>
        <taxon>Cnidaria</taxon>
        <taxon>Myxozoa</taxon>
        <taxon>Myxosporea</taxon>
        <taxon>Bivalvulida</taxon>
        <taxon>Platysporina</taxon>
        <taxon>Myxobolidae</taxon>
        <taxon>Thelohanellus</taxon>
    </lineage>
</organism>
<evidence type="ECO:0000313" key="1">
    <source>
        <dbReference type="EMBL" id="KII74387.1"/>
    </source>
</evidence>
<accession>A0A0C2NK22</accession>
<name>A0A0C2NK22_THEKT</name>
<reference evidence="1 2" key="1">
    <citation type="journal article" date="2014" name="Genome Biol. Evol.">
        <title>The genome of the myxosporean Thelohanellus kitauei shows adaptations to nutrient acquisition within its fish host.</title>
        <authorList>
            <person name="Yang Y."/>
            <person name="Xiong J."/>
            <person name="Zhou Z."/>
            <person name="Huo F."/>
            <person name="Miao W."/>
            <person name="Ran C."/>
            <person name="Liu Y."/>
            <person name="Zhang J."/>
            <person name="Feng J."/>
            <person name="Wang M."/>
            <person name="Wang M."/>
            <person name="Wang L."/>
            <person name="Yao B."/>
        </authorList>
    </citation>
    <scope>NUCLEOTIDE SEQUENCE [LARGE SCALE GENOMIC DNA]</scope>
    <source>
        <strain evidence="1">Wuqing</strain>
    </source>
</reference>
<dbReference type="EMBL" id="JWZT01000435">
    <property type="protein sequence ID" value="KII74387.1"/>
    <property type="molecule type" value="Genomic_DNA"/>
</dbReference>
<dbReference type="Proteomes" id="UP000031668">
    <property type="component" value="Unassembled WGS sequence"/>
</dbReference>
<gene>
    <name evidence="1" type="ORF">RF11_13309</name>
</gene>
<protein>
    <submittedName>
        <fullName evidence="1">Uncharacterized protein</fullName>
    </submittedName>
</protein>
<proteinExistence type="predicted"/>
<keyword evidence="2" id="KW-1185">Reference proteome</keyword>
<evidence type="ECO:0000313" key="2">
    <source>
        <dbReference type="Proteomes" id="UP000031668"/>
    </source>
</evidence>
<sequence>MEVNKNLKLGEHSDPQLLENTNRRRTYKSVSNECFQHIVNAISHNSSISAVSQMFAFKISAGGNLAKLFDSDEESILCDIVEEDCSLTLQNFSNRFYNITNKRISQHAEFEKGFETISMNSTKRRHLTWTEAERTSSKIEKLLIYEKSQVESLNRDVGVLKWPGQ</sequence>
<comment type="caution">
    <text evidence="1">The sequence shown here is derived from an EMBL/GenBank/DDBJ whole genome shotgun (WGS) entry which is preliminary data.</text>
</comment>
<dbReference type="AlphaFoldDB" id="A0A0C2NK22"/>